<dbReference type="Pfam" id="PF03646">
    <property type="entry name" value="FlaG"/>
    <property type="match status" value="1"/>
</dbReference>
<keyword evidence="1" id="KW-0969">Cilium</keyword>
<keyword evidence="2" id="KW-1185">Reference proteome</keyword>
<dbReference type="PANTHER" id="PTHR37166:SF1">
    <property type="entry name" value="PROTEIN FLAG"/>
    <property type="match status" value="1"/>
</dbReference>
<gene>
    <name evidence="1" type="ORF">PGX00_06305</name>
</gene>
<dbReference type="Proteomes" id="UP001210678">
    <property type="component" value="Unassembled WGS sequence"/>
</dbReference>
<comment type="caution">
    <text evidence="1">The sequence shown here is derived from an EMBL/GenBank/DDBJ whole genome shotgun (WGS) entry which is preliminary data.</text>
</comment>
<evidence type="ECO:0000313" key="1">
    <source>
        <dbReference type="EMBL" id="MDB1123291.1"/>
    </source>
</evidence>
<dbReference type="InterPro" id="IPR035924">
    <property type="entry name" value="FlaG-like_sf"/>
</dbReference>
<dbReference type="Gene3D" id="3.30.160.170">
    <property type="entry name" value="FlaG-like"/>
    <property type="match status" value="1"/>
</dbReference>
<accession>A0ABT4YQ10</accession>
<proteinExistence type="predicted"/>
<sequence>MDISAYTSNIQPYGEPYGKFGNTDGKAGGINLASDGTGATEKSVSTQKDVGKVLNESDMAEKTKAVEDLVQKRIDLNKVQLEKMVEKMDEFVNSINKGLSFRVDEELGRDVVTIYEASTGDIIRQIPDEEMLIILRRLAAAASSGFFIEESV</sequence>
<dbReference type="EMBL" id="JAQLOI010000001">
    <property type="protein sequence ID" value="MDB1123291.1"/>
    <property type="molecule type" value="Genomic_DNA"/>
</dbReference>
<keyword evidence="1" id="KW-0282">Flagellum</keyword>
<reference evidence="1 2" key="1">
    <citation type="submission" date="2023-01" db="EMBL/GenBank/DDBJ databases">
        <title>Vibrio sp. KJ40-1 sp.nov, isolated from marine algae.</title>
        <authorList>
            <person name="Butt M."/>
            <person name="Kim J.M.J."/>
            <person name="Jeon C.O.C."/>
        </authorList>
    </citation>
    <scope>NUCLEOTIDE SEQUENCE [LARGE SCALE GENOMIC DNA]</scope>
    <source>
        <strain evidence="1 2">KJ40-1</strain>
    </source>
</reference>
<dbReference type="RefSeq" id="WP_272133756.1">
    <property type="nucleotide sequence ID" value="NZ_JAQLOI010000001.1"/>
</dbReference>
<dbReference type="SUPFAM" id="SSF160214">
    <property type="entry name" value="FlaG-like"/>
    <property type="match status" value="1"/>
</dbReference>
<evidence type="ECO:0000313" key="2">
    <source>
        <dbReference type="Proteomes" id="UP001210678"/>
    </source>
</evidence>
<keyword evidence="1" id="KW-0966">Cell projection</keyword>
<dbReference type="PANTHER" id="PTHR37166">
    <property type="entry name" value="PROTEIN FLAG"/>
    <property type="match status" value="1"/>
</dbReference>
<organism evidence="1 2">
    <name type="scientific">Vibrio algarum</name>
    <dbReference type="NCBI Taxonomy" id="3020714"/>
    <lineage>
        <taxon>Bacteria</taxon>
        <taxon>Pseudomonadati</taxon>
        <taxon>Pseudomonadota</taxon>
        <taxon>Gammaproteobacteria</taxon>
        <taxon>Vibrionales</taxon>
        <taxon>Vibrionaceae</taxon>
        <taxon>Vibrio</taxon>
    </lineage>
</organism>
<protein>
    <submittedName>
        <fullName evidence="1">Flagellar protein FlaG</fullName>
    </submittedName>
</protein>
<dbReference type="InterPro" id="IPR005186">
    <property type="entry name" value="FlaG"/>
</dbReference>
<name>A0ABT4YQ10_9VIBR</name>